<dbReference type="Proteomes" id="UP000789366">
    <property type="component" value="Unassembled WGS sequence"/>
</dbReference>
<accession>A0ACA9LIE4</accession>
<evidence type="ECO:0000313" key="1">
    <source>
        <dbReference type="EMBL" id="CAG8527396.1"/>
    </source>
</evidence>
<proteinExistence type="predicted"/>
<sequence length="102" mass="11915">MQLQIEICRNDLRPTIVKNSPQCYVNLMKECWEKESKNHPSAIKICKILTEWQGNKNILSELTKSDEILNNIKSTAYPDDIYKSKFIEYTTDSELNESSIKE</sequence>
<dbReference type="EMBL" id="CAJVPW010003651">
    <property type="protein sequence ID" value="CAG8527396.1"/>
    <property type="molecule type" value="Genomic_DNA"/>
</dbReference>
<keyword evidence="2" id="KW-1185">Reference proteome</keyword>
<organism evidence="1 2">
    <name type="scientific">Cetraspora pellucida</name>
    <dbReference type="NCBI Taxonomy" id="1433469"/>
    <lineage>
        <taxon>Eukaryota</taxon>
        <taxon>Fungi</taxon>
        <taxon>Fungi incertae sedis</taxon>
        <taxon>Mucoromycota</taxon>
        <taxon>Glomeromycotina</taxon>
        <taxon>Glomeromycetes</taxon>
        <taxon>Diversisporales</taxon>
        <taxon>Gigasporaceae</taxon>
        <taxon>Cetraspora</taxon>
    </lineage>
</organism>
<reference evidence="1" key="1">
    <citation type="submission" date="2021-06" db="EMBL/GenBank/DDBJ databases">
        <authorList>
            <person name="Kallberg Y."/>
            <person name="Tangrot J."/>
            <person name="Rosling A."/>
        </authorList>
    </citation>
    <scope>NUCLEOTIDE SEQUENCE</scope>
    <source>
        <strain evidence="1">28 12/20/2015</strain>
    </source>
</reference>
<comment type="caution">
    <text evidence="1">The sequence shown here is derived from an EMBL/GenBank/DDBJ whole genome shotgun (WGS) entry which is preliminary data.</text>
</comment>
<gene>
    <name evidence="1" type="ORF">SPELUC_LOCUS4210</name>
</gene>
<protein>
    <submittedName>
        <fullName evidence="1">12896_t:CDS:1</fullName>
    </submittedName>
</protein>
<name>A0ACA9LIE4_9GLOM</name>
<evidence type="ECO:0000313" key="2">
    <source>
        <dbReference type="Proteomes" id="UP000789366"/>
    </source>
</evidence>